<keyword evidence="3" id="KW-0813">Transport</keyword>
<dbReference type="GO" id="GO:0031992">
    <property type="term" value="F:energy transducer activity"/>
    <property type="evidence" value="ECO:0007669"/>
    <property type="project" value="TreeGrafter"/>
</dbReference>
<keyword evidence="4" id="KW-1003">Cell membrane</keyword>
<name>A0A849KAZ8_9BURK</name>
<dbReference type="PANTHER" id="PTHR33446">
    <property type="entry name" value="PROTEIN TONB-RELATED"/>
    <property type="match status" value="1"/>
</dbReference>
<dbReference type="EMBL" id="JABFCS010000001">
    <property type="protein sequence ID" value="NNU42686.1"/>
    <property type="molecule type" value="Genomic_DNA"/>
</dbReference>
<dbReference type="PANTHER" id="PTHR33446:SF2">
    <property type="entry name" value="PROTEIN TONB"/>
    <property type="match status" value="1"/>
</dbReference>
<evidence type="ECO:0000256" key="3">
    <source>
        <dbReference type="ARBA" id="ARBA00022448"/>
    </source>
</evidence>
<keyword evidence="7" id="KW-0653">Protein transport</keyword>
<evidence type="ECO:0000256" key="8">
    <source>
        <dbReference type="ARBA" id="ARBA00022989"/>
    </source>
</evidence>
<dbReference type="AlphaFoldDB" id="A0A849KAZ8"/>
<dbReference type="InterPro" id="IPR037682">
    <property type="entry name" value="TonB_C"/>
</dbReference>
<dbReference type="Gene3D" id="3.30.1150.10">
    <property type="match status" value="1"/>
</dbReference>
<dbReference type="NCBIfam" id="TIGR01352">
    <property type="entry name" value="tonB_Cterm"/>
    <property type="match status" value="1"/>
</dbReference>
<evidence type="ECO:0000256" key="2">
    <source>
        <dbReference type="ARBA" id="ARBA00006555"/>
    </source>
</evidence>
<feature type="region of interest" description="Disordered" evidence="10">
    <location>
        <begin position="53"/>
        <end position="131"/>
    </location>
</feature>
<reference evidence="12 13" key="1">
    <citation type="submission" date="2020-05" db="EMBL/GenBank/DDBJ databases">
        <authorList>
            <person name="Khan S.A."/>
            <person name="Jeon C.O."/>
            <person name="Chun B.H."/>
        </authorList>
    </citation>
    <scope>NUCLEOTIDE SEQUENCE [LARGE SCALE GENOMIC DNA]</scope>
    <source>
        <strain evidence="12 13">B156</strain>
    </source>
</reference>
<dbReference type="GO" id="GO:0098797">
    <property type="term" value="C:plasma membrane protein complex"/>
    <property type="evidence" value="ECO:0007669"/>
    <property type="project" value="TreeGrafter"/>
</dbReference>
<dbReference type="InterPro" id="IPR006260">
    <property type="entry name" value="TonB/TolA_C"/>
</dbReference>
<evidence type="ECO:0000256" key="5">
    <source>
        <dbReference type="ARBA" id="ARBA00022519"/>
    </source>
</evidence>
<evidence type="ECO:0000256" key="4">
    <source>
        <dbReference type="ARBA" id="ARBA00022475"/>
    </source>
</evidence>
<dbReference type="GO" id="GO:0015031">
    <property type="term" value="P:protein transport"/>
    <property type="evidence" value="ECO:0007669"/>
    <property type="project" value="UniProtKB-KW"/>
</dbReference>
<dbReference type="Proteomes" id="UP000552954">
    <property type="component" value="Unassembled WGS sequence"/>
</dbReference>
<sequence length="230" mass="23893">MSHNARNALIAGGVVLLHVAALWALQSGLLRRAYEVVVPVELLSAILTPPAAPTPPAPQPKAPEPVQQPAVVRKSVPTPPPAPRPVAVPDRIPAPAAPAAAVAEPQPAAPPVTTPMTAAPDPAPAVAAAPAAPARVELPTTNADYLQNPAPAYPRMSFKLGEEGTTIVRVLIGTDGRALDAQVAKSSGFTRLDQAAEATARGWRYVPGKRGGVPEAMWVNVPIKWEIKKD</sequence>
<evidence type="ECO:0000256" key="9">
    <source>
        <dbReference type="ARBA" id="ARBA00023136"/>
    </source>
</evidence>
<comment type="caution">
    <text evidence="12">The sequence shown here is derived from an EMBL/GenBank/DDBJ whole genome shotgun (WGS) entry which is preliminary data.</text>
</comment>
<evidence type="ECO:0000256" key="7">
    <source>
        <dbReference type="ARBA" id="ARBA00022927"/>
    </source>
</evidence>
<dbReference type="GO" id="GO:0055085">
    <property type="term" value="P:transmembrane transport"/>
    <property type="evidence" value="ECO:0007669"/>
    <property type="project" value="InterPro"/>
</dbReference>
<feature type="compositionally biased region" description="Low complexity" evidence="10">
    <location>
        <begin position="87"/>
        <end position="106"/>
    </location>
</feature>
<feature type="domain" description="TonB C-terminal" evidence="11">
    <location>
        <begin position="138"/>
        <end position="230"/>
    </location>
</feature>
<evidence type="ECO:0000256" key="6">
    <source>
        <dbReference type="ARBA" id="ARBA00022692"/>
    </source>
</evidence>
<accession>A0A849KAZ8</accession>
<keyword evidence="6" id="KW-0812">Transmembrane</keyword>
<protein>
    <submittedName>
        <fullName evidence="12">TonB family protein</fullName>
    </submittedName>
</protein>
<comment type="similarity">
    <text evidence="2">Belongs to the TonB family.</text>
</comment>
<feature type="compositionally biased region" description="Pro residues" evidence="10">
    <location>
        <begin position="77"/>
        <end position="86"/>
    </location>
</feature>
<proteinExistence type="inferred from homology"/>
<keyword evidence="8" id="KW-1133">Transmembrane helix</keyword>
<evidence type="ECO:0000313" key="13">
    <source>
        <dbReference type="Proteomes" id="UP000552954"/>
    </source>
</evidence>
<gene>
    <name evidence="12" type="ORF">HK415_05135</name>
</gene>
<dbReference type="RefSeq" id="WP_171557038.1">
    <property type="nucleotide sequence ID" value="NZ_JABFCS010000001.1"/>
</dbReference>
<keyword evidence="5" id="KW-0997">Cell inner membrane</keyword>
<keyword evidence="9" id="KW-0472">Membrane</keyword>
<reference evidence="12 13" key="2">
    <citation type="submission" date="2020-06" db="EMBL/GenBank/DDBJ databases">
        <title>Ramlibacter rhizophilus sp. nov., isolated from rhizosphere soil of national flower Mugunghwa from South Korea.</title>
        <authorList>
            <person name="Zheng-Fei Y."/>
            <person name="Huan T."/>
        </authorList>
    </citation>
    <scope>NUCLEOTIDE SEQUENCE [LARGE SCALE GENOMIC DNA]</scope>
    <source>
        <strain evidence="12 13">B156</strain>
    </source>
</reference>
<comment type="subcellular location">
    <subcellularLocation>
        <location evidence="1">Cell inner membrane</location>
        <topology evidence="1">Single-pass membrane protein</topology>
        <orientation evidence="1">Periplasmic side</orientation>
    </subcellularLocation>
</comment>
<keyword evidence="13" id="KW-1185">Reference proteome</keyword>
<feature type="compositionally biased region" description="Low complexity" evidence="10">
    <location>
        <begin position="114"/>
        <end position="131"/>
    </location>
</feature>
<evidence type="ECO:0000259" key="11">
    <source>
        <dbReference type="PROSITE" id="PS52015"/>
    </source>
</evidence>
<dbReference type="SUPFAM" id="SSF74653">
    <property type="entry name" value="TolA/TonB C-terminal domain"/>
    <property type="match status" value="1"/>
</dbReference>
<feature type="compositionally biased region" description="Pro residues" evidence="10">
    <location>
        <begin position="53"/>
        <end position="63"/>
    </location>
</feature>
<evidence type="ECO:0000313" key="12">
    <source>
        <dbReference type="EMBL" id="NNU42686.1"/>
    </source>
</evidence>
<evidence type="ECO:0000256" key="10">
    <source>
        <dbReference type="SAM" id="MobiDB-lite"/>
    </source>
</evidence>
<dbReference type="Pfam" id="PF03544">
    <property type="entry name" value="TonB_C"/>
    <property type="match status" value="1"/>
</dbReference>
<organism evidence="12 13">
    <name type="scientific">Ramlibacter montanisoli</name>
    <dbReference type="NCBI Taxonomy" id="2732512"/>
    <lineage>
        <taxon>Bacteria</taxon>
        <taxon>Pseudomonadati</taxon>
        <taxon>Pseudomonadota</taxon>
        <taxon>Betaproteobacteria</taxon>
        <taxon>Burkholderiales</taxon>
        <taxon>Comamonadaceae</taxon>
        <taxon>Ramlibacter</taxon>
    </lineage>
</organism>
<dbReference type="PROSITE" id="PS52015">
    <property type="entry name" value="TONB_CTD"/>
    <property type="match status" value="1"/>
</dbReference>
<evidence type="ECO:0000256" key="1">
    <source>
        <dbReference type="ARBA" id="ARBA00004383"/>
    </source>
</evidence>
<dbReference type="InterPro" id="IPR051045">
    <property type="entry name" value="TonB-dependent_transducer"/>
</dbReference>